<keyword evidence="8" id="KW-1185">Reference proteome</keyword>
<dbReference type="KEGG" id="tnl:113495720"/>
<evidence type="ECO:0000256" key="4">
    <source>
        <dbReference type="ARBA" id="ARBA00022801"/>
    </source>
</evidence>
<dbReference type="GO" id="GO:0004559">
    <property type="term" value="F:alpha-mannosidase activity"/>
    <property type="evidence" value="ECO:0007669"/>
    <property type="project" value="InterPro"/>
</dbReference>
<protein>
    <submittedName>
        <fullName evidence="9">Alpha-mannosidase 2-like</fullName>
    </submittedName>
</protein>
<dbReference type="SUPFAM" id="SSF88713">
    <property type="entry name" value="Glycoside hydrolase/deacetylase"/>
    <property type="match status" value="1"/>
</dbReference>
<dbReference type="InterPro" id="IPR013780">
    <property type="entry name" value="Glyco_hydro_b"/>
</dbReference>
<name>A0A7E5VQH3_TRINI</name>
<dbReference type="RefSeq" id="XP_026730421.1">
    <property type="nucleotide sequence ID" value="XM_026874620.1"/>
</dbReference>
<keyword evidence="5" id="KW-0862">Zinc</keyword>
<dbReference type="SUPFAM" id="SSF88688">
    <property type="entry name" value="Families 57/38 glycoside transferase middle domain"/>
    <property type="match status" value="1"/>
</dbReference>
<dbReference type="GO" id="GO:0046872">
    <property type="term" value="F:metal ion binding"/>
    <property type="evidence" value="ECO:0007669"/>
    <property type="project" value="UniProtKB-KW"/>
</dbReference>
<dbReference type="InterPro" id="IPR000602">
    <property type="entry name" value="Glyco_hydro_38_N"/>
</dbReference>
<proteinExistence type="inferred from homology"/>
<comment type="similarity">
    <text evidence="2">Belongs to the glycosyl hydrolase 38 family.</text>
</comment>
<dbReference type="PANTHER" id="PTHR11607">
    <property type="entry name" value="ALPHA-MANNOSIDASE"/>
    <property type="match status" value="1"/>
</dbReference>
<dbReference type="GeneID" id="113495720"/>
<dbReference type="Gene3D" id="3.20.110.10">
    <property type="entry name" value="Glycoside hydrolase 38, N terminal domain"/>
    <property type="match status" value="1"/>
</dbReference>
<evidence type="ECO:0000313" key="9">
    <source>
        <dbReference type="RefSeq" id="XP_026730421.1"/>
    </source>
</evidence>
<dbReference type="GO" id="GO:0006013">
    <property type="term" value="P:mannose metabolic process"/>
    <property type="evidence" value="ECO:0007669"/>
    <property type="project" value="InterPro"/>
</dbReference>
<accession>A0A7E5VQH3</accession>
<dbReference type="InterPro" id="IPR027291">
    <property type="entry name" value="Glyco_hydro_38_N_sf"/>
</dbReference>
<dbReference type="Pfam" id="PF01074">
    <property type="entry name" value="Glyco_hydro_38N"/>
    <property type="match status" value="1"/>
</dbReference>
<dbReference type="SMART" id="SM00872">
    <property type="entry name" value="Alpha-mann_mid"/>
    <property type="match status" value="1"/>
</dbReference>
<dbReference type="Proteomes" id="UP000322000">
    <property type="component" value="Chromosome 7"/>
</dbReference>
<evidence type="ECO:0000313" key="8">
    <source>
        <dbReference type="Proteomes" id="UP000322000"/>
    </source>
</evidence>
<dbReference type="Gene3D" id="2.70.98.30">
    <property type="entry name" value="Golgi alpha-mannosidase II, domain 4"/>
    <property type="match status" value="1"/>
</dbReference>
<evidence type="ECO:0000259" key="7">
    <source>
        <dbReference type="SMART" id="SM00872"/>
    </source>
</evidence>
<dbReference type="Pfam" id="PF07748">
    <property type="entry name" value="Glyco_hydro_38C"/>
    <property type="match status" value="1"/>
</dbReference>
<organism evidence="8 9">
    <name type="scientific">Trichoplusia ni</name>
    <name type="common">Cabbage looper</name>
    <dbReference type="NCBI Taxonomy" id="7111"/>
    <lineage>
        <taxon>Eukaryota</taxon>
        <taxon>Metazoa</taxon>
        <taxon>Ecdysozoa</taxon>
        <taxon>Arthropoda</taxon>
        <taxon>Hexapoda</taxon>
        <taxon>Insecta</taxon>
        <taxon>Pterygota</taxon>
        <taxon>Neoptera</taxon>
        <taxon>Endopterygota</taxon>
        <taxon>Lepidoptera</taxon>
        <taxon>Glossata</taxon>
        <taxon>Ditrysia</taxon>
        <taxon>Noctuoidea</taxon>
        <taxon>Noctuidae</taxon>
        <taxon>Plusiinae</taxon>
        <taxon>Trichoplusia</taxon>
    </lineage>
</organism>
<evidence type="ECO:0000256" key="1">
    <source>
        <dbReference type="ARBA" id="ARBA00001947"/>
    </source>
</evidence>
<dbReference type="SUPFAM" id="SSF74650">
    <property type="entry name" value="Galactose mutarotase-like"/>
    <property type="match status" value="1"/>
</dbReference>
<evidence type="ECO:0000256" key="3">
    <source>
        <dbReference type="ARBA" id="ARBA00022723"/>
    </source>
</evidence>
<reference evidence="9" key="1">
    <citation type="submission" date="2025-08" db="UniProtKB">
        <authorList>
            <consortium name="RefSeq"/>
        </authorList>
    </citation>
    <scope>IDENTIFICATION</scope>
</reference>
<dbReference type="InterPro" id="IPR050843">
    <property type="entry name" value="Glycosyl_Hydrlase_38"/>
</dbReference>
<dbReference type="InterPro" id="IPR011330">
    <property type="entry name" value="Glyco_hydro/deAcase_b/a-brl"/>
</dbReference>
<keyword evidence="3" id="KW-0479">Metal-binding</keyword>
<dbReference type="InterPro" id="IPR028995">
    <property type="entry name" value="Glyco_hydro_57/38_cen_sf"/>
</dbReference>
<dbReference type="Gene3D" id="1.20.1270.50">
    <property type="entry name" value="Glycoside hydrolase family 38, central domain"/>
    <property type="match status" value="1"/>
</dbReference>
<dbReference type="GO" id="GO:0006491">
    <property type="term" value="P:N-glycan processing"/>
    <property type="evidence" value="ECO:0007669"/>
    <property type="project" value="TreeGrafter"/>
</dbReference>
<gene>
    <name evidence="9" type="primary">LOC113495720</name>
</gene>
<dbReference type="InterPro" id="IPR011682">
    <property type="entry name" value="Glyco_hydro_38_C"/>
</dbReference>
<dbReference type="InterPro" id="IPR011013">
    <property type="entry name" value="Gal_mutarotase_sf_dom"/>
</dbReference>
<keyword evidence="4" id="KW-0378">Hydrolase</keyword>
<evidence type="ECO:0000256" key="6">
    <source>
        <dbReference type="ARBA" id="ARBA00023295"/>
    </source>
</evidence>
<evidence type="ECO:0000256" key="5">
    <source>
        <dbReference type="ARBA" id="ARBA00022833"/>
    </source>
</evidence>
<keyword evidence="6" id="KW-0326">Glycosidase</keyword>
<dbReference type="PANTHER" id="PTHR11607:SF70">
    <property type="entry name" value="ALPHA-MANNOSIDASE"/>
    <property type="match status" value="1"/>
</dbReference>
<dbReference type="GO" id="GO:0030246">
    <property type="term" value="F:carbohydrate binding"/>
    <property type="evidence" value="ECO:0007669"/>
    <property type="project" value="InterPro"/>
</dbReference>
<sequence>MYIFQTTLIMDTSISCSTAMVSIIRVSCAPVLLVLLLTTKVTGYEKTLRKIVRNQSKMVQRPFSEISAPESIWKNMTNQHSLRFNEALIFPGIAQMKTVFHNMARPKISTILSSLETSKGKASFSRMKISKPELPTELRLARNTFTDLNVTLQPPKDALESYRNLSNIKLAIKNYYQIPTPSRFFPPIEERDTQSAEQRGGSSKENTVIIPEFHDIPKDNESLQVKGILIPKSKTPTITETTAALKDTIHSIIDIDVDPENEKADFFIEGMPMDSTMFSYNLTTDAFTCSILKEAKADMDAQEKFSLLNIEPFWMTKKHYWNHIFDRRYESLMRNPKWPPLKVILVPRTHVDSIWKRTFEQYHKETVSKILSNVVKKLQFYSKLTFSWNEVSHLSQWWKTTTHKTRSAFRKLLKIGKLEITTGFWVEPDEATTHLFGLVHQLIEGHQWLKQHLNYTPKVAWLTNSVSHSPTMAYLLAASNINQLVFTNLHYSWEQFFAEYQYSDFVWLQNWEDEKVYQSSLNEELNRIGNDRYPKHAVLTHFLQFNSAGFKACGPNGPLCTSEFNFATSHKNLDISAFNVKEKAELLLEQYSKTGTISPHNVIIAPLGGLHRYEKQSEFDYQYNNYQKIADFVTANKEIYKATIEFGTVKDYFETIKEKYKNFHSLKGDFLNFADISSGSPAYWTGFYTSRPFTKILLRRLQSTLRTTEILFSYALNLDVFRGSNVSQIYELLIKARETVARLVDRNVVSGTVTAYALKYVHNQILSTVKDCWYIQEICASYLSLKPEQHTAYLQKYVYRDGEFISVFRTVSPGDQIYVFNSLSHERTEIVEVVTRNPNIRIVDHNKKDVTIQINPVWKYNSDNIVKISRRFFKINFAVMVPPMTLELFKIKETYDASQNAATIYCSSCIIDDVVSNGSIFPFNIQPIQSGDIQLESYKHRLIFDEFTGFMKTVIEKETNNEKMVFVDYGAFKDSDVNSGMFLFNTNVSKPLQDVLTGYRLGIKKKVLLIISGLVTTELTSIYGRLLQHTSKIFNLLRSPLSNAILIESKVDYDISPKNRELELFLSIQTDISNGNPPQIYTDNNGFQYTSRILNISRRIESNMYPITSMAFIQDRRSRLTFITDHAQGVTALQEGQLLFMLDRRVLFNDGRGTNEGLADSTTTCHRNFILLENIMDTATSFNRYSHQEELKLPSLSAVYLANTLDHLLDIFLIDKNHTDLCYYMFLPLVKTSFPCDVAMVSFRVILHRNNLLNFIPNSALMTLHRQSFSCQIDTSISLHCNGDTTFSLSKILRNIKSVYQTNLPGTTDGVPVFSLSHTNFPPMELTTLRIHF</sequence>
<comment type="cofactor">
    <cofactor evidence="1">
        <name>Zn(2+)</name>
        <dbReference type="ChEBI" id="CHEBI:29105"/>
    </cofactor>
</comment>
<dbReference type="InterPro" id="IPR015341">
    <property type="entry name" value="Glyco_hydro_38_cen"/>
</dbReference>
<dbReference type="Gene3D" id="2.60.40.1180">
    <property type="entry name" value="Golgi alpha-mannosidase II"/>
    <property type="match status" value="1"/>
</dbReference>
<dbReference type="InterPro" id="IPR037094">
    <property type="entry name" value="Glyco_hydro_38_cen_sf"/>
</dbReference>
<dbReference type="OrthoDB" id="10261055at2759"/>
<dbReference type="GO" id="GO:0000139">
    <property type="term" value="C:Golgi membrane"/>
    <property type="evidence" value="ECO:0007669"/>
    <property type="project" value="TreeGrafter"/>
</dbReference>
<feature type="domain" description="Glycoside hydrolase family 38 central" evidence="7">
    <location>
        <begin position="682"/>
        <end position="765"/>
    </location>
</feature>
<evidence type="ECO:0000256" key="2">
    <source>
        <dbReference type="ARBA" id="ARBA00009792"/>
    </source>
</evidence>
<dbReference type="InParanoid" id="A0A7E5VQH3"/>